<dbReference type="Gene3D" id="3.40.50.720">
    <property type="entry name" value="NAD(P)-binding Rossmann-like Domain"/>
    <property type="match status" value="1"/>
</dbReference>
<keyword evidence="5" id="KW-1185">Reference proteome</keyword>
<dbReference type="PRINTS" id="PR00080">
    <property type="entry name" value="SDRFAMILY"/>
</dbReference>
<comment type="similarity">
    <text evidence="1 3">Belongs to the short-chain dehydrogenases/reductases (SDR) family.</text>
</comment>
<dbReference type="PANTHER" id="PTHR43669">
    <property type="entry name" value="5-KETO-D-GLUCONATE 5-REDUCTASE"/>
    <property type="match status" value="1"/>
</dbReference>
<dbReference type="PRINTS" id="PR00081">
    <property type="entry name" value="GDHRDH"/>
</dbReference>
<dbReference type="InterPro" id="IPR036291">
    <property type="entry name" value="NAD(P)-bd_dom_sf"/>
</dbReference>
<dbReference type="CDD" id="cd05233">
    <property type="entry name" value="SDR_c"/>
    <property type="match status" value="1"/>
</dbReference>
<evidence type="ECO:0000256" key="1">
    <source>
        <dbReference type="ARBA" id="ARBA00006484"/>
    </source>
</evidence>
<dbReference type="InterPro" id="IPR002347">
    <property type="entry name" value="SDR_fam"/>
</dbReference>
<sequence length="257" mass="27212">MSDVADVRVLITGSTSGLGLAMAEALVAGGARVMITGRQEERVRAALSRLPAGPGRTYGIAMDVRDQASIGRGIEATYQQLGGLDVLVNNAGLGMRHVNPRFLVEPRPFWEVPAQGFREVLDTNLTGYFLVSQAVAPRFVQQGHGKIINISMNHETMQRKGFVPYGPSRAGAESLSVIMAADLADHGVTVNQLLPGGATATGMIPDDVPAEVRAGLLDPSVMAGPIRWLSSTDSDGVTGQRINAGRFADWLQQHAGS</sequence>
<accession>A0ABX1SA54</accession>
<dbReference type="Proteomes" id="UP000820669">
    <property type="component" value="Unassembled WGS sequence"/>
</dbReference>
<evidence type="ECO:0000313" key="4">
    <source>
        <dbReference type="EMBL" id="NMH97799.1"/>
    </source>
</evidence>
<dbReference type="Pfam" id="PF00106">
    <property type="entry name" value="adh_short"/>
    <property type="match status" value="1"/>
</dbReference>
<evidence type="ECO:0000313" key="5">
    <source>
        <dbReference type="Proteomes" id="UP000820669"/>
    </source>
</evidence>
<evidence type="ECO:0000256" key="3">
    <source>
        <dbReference type="RuleBase" id="RU000363"/>
    </source>
</evidence>
<dbReference type="RefSeq" id="WP_169381240.1">
    <property type="nucleotide sequence ID" value="NZ_JAAXLA010000015.1"/>
</dbReference>
<protein>
    <submittedName>
        <fullName evidence="4">SDR family oxidoreductase</fullName>
    </submittedName>
</protein>
<dbReference type="EMBL" id="JAAXLA010000015">
    <property type="protein sequence ID" value="NMH97799.1"/>
    <property type="molecule type" value="Genomic_DNA"/>
</dbReference>
<evidence type="ECO:0000256" key="2">
    <source>
        <dbReference type="ARBA" id="ARBA00023002"/>
    </source>
</evidence>
<dbReference type="SUPFAM" id="SSF51735">
    <property type="entry name" value="NAD(P)-binding Rossmann-fold domains"/>
    <property type="match status" value="1"/>
</dbReference>
<gene>
    <name evidence="4" type="ORF">HF526_10820</name>
</gene>
<name>A0ABX1SA54_9PSEU</name>
<comment type="caution">
    <text evidence="4">The sequence shown here is derived from an EMBL/GenBank/DDBJ whole genome shotgun (WGS) entry which is preliminary data.</text>
</comment>
<reference evidence="4 5" key="1">
    <citation type="submission" date="2020-04" db="EMBL/GenBank/DDBJ databases">
        <authorList>
            <person name="Klaysubun C."/>
            <person name="Duangmal K."/>
            <person name="Lipun K."/>
        </authorList>
    </citation>
    <scope>NUCLEOTIDE SEQUENCE [LARGE SCALE GENOMIC DNA]</scope>
    <source>
        <strain evidence="4 5">K10HN5</strain>
    </source>
</reference>
<organism evidence="4 5">
    <name type="scientific">Pseudonocardia acidicola</name>
    <dbReference type="NCBI Taxonomy" id="2724939"/>
    <lineage>
        <taxon>Bacteria</taxon>
        <taxon>Bacillati</taxon>
        <taxon>Actinomycetota</taxon>
        <taxon>Actinomycetes</taxon>
        <taxon>Pseudonocardiales</taxon>
        <taxon>Pseudonocardiaceae</taxon>
        <taxon>Pseudonocardia</taxon>
    </lineage>
</organism>
<keyword evidence="2" id="KW-0560">Oxidoreductase</keyword>
<proteinExistence type="inferred from homology"/>
<dbReference type="PANTHER" id="PTHR43669:SF3">
    <property type="entry name" value="ALCOHOL DEHYDROGENASE, PUTATIVE (AFU_ORTHOLOGUE AFUA_3G03445)-RELATED"/>
    <property type="match status" value="1"/>
</dbReference>